<comment type="caution">
    <text evidence="8">The sequence shown here is derived from an EMBL/GenBank/DDBJ whole genome shotgun (WGS) entry which is preliminary data.</text>
</comment>
<dbReference type="AlphaFoldDB" id="A0A644WXI8"/>
<organism evidence="8">
    <name type="scientific">bioreactor metagenome</name>
    <dbReference type="NCBI Taxonomy" id="1076179"/>
    <lineage>
        <taxon>unclassified sequences</taxon>
        <taxon>metagenomes</taxon>
        <taxon>ecological metagenomes</taxon>
    </lineage>
</organism>
<keyword evidence="4 7" id="KW-0812">Transmembrane</keyword>
<dbReference type="GO" id="GO:0005886">
    <property type="term" value="C:plasma membrane"/>
    <property type="evidence" value="ECO:0007669"/>
    <property type="project" value="UniProtKB-SubCell"/>
</dbReference>
<feature type="transmembrane region" description="Helical" evidence="7">
    <location>
        <begin position="132"/>
        <end position="149"/>
    </location>
</feature>
<evidence type="ECO:0000256" key="6">
    <source>
        <dbReference type="ARBA" id="ARBA00023136"/>
    </source>
</evidence>
<sequence>MFLLLAAANTALLFAFPEIGSRSLSLTRSNLLEILSILPPIFILMGLLDVWIPRETMIKYMGEGSGLTGILLALFLGSAAAGPLYAAFPVAGVLLRKGSRLSNVLIMLGAWSTTKIPLILFEATSLGVKFMLIRLALDLCGISAIAFVVEKSLNEQERDEIVQKAVDQQ</sequence>
<evidence type="ECO:0000256" key="5">
    <source>
        <dbReference type="ARBA" id="ARBA00022989"/>
    </source>
</evidence>
<reference evidence="8" key="1">
    <citation type="submission" date="2019-08" db="EMBL/GenBank/DDBJ databases">
        <authorList>
            <person name="Kucharzyk K."/>
            <person name="Murdoch R.W."/>
            <person name="Higgins S."/>
            <person name="Loffler F."/>
        </authorList>
    </citation>
    <scope>NUCLEOTIDE SEQUENCE</scope>
</reference>
<evidence type="ECO:0000256" key="1">
    <source>
        <dbReference type="ARBA" id="ARBA00004651"/>
    </source>
</evidence>
<dbReference type="EMBL" id="VSSQ01001438">
    <property type="protein sequence ID" value="MPM08331.1"/>
    <property type="molecule type" value="Genomic_DNA"/>
</dbReference>
<name>A0A644WXI8_9ZZZZ</name>
<evidence type="ECO:0000313" key="8">
    <source>
        <dbReference type="EMBL" id="MPM08331.1"/>
    </source>
</evidence>
<gene>
    <name evidence="8" type="ORF">SDC9_54643</name>
</gene>
<comment type="similarity">
    <text evidence="2">Belongs to the UPF0718 family.</text>
</comment>
<evidence type="ECO:0000256" key="4">
    <source>
        <dbReference type="ARBA" id="ARBA00022692"/>
    </source>
</evidence>
<evidence type="ECO:0000256" key="3">
    <source>
        <dbReference type="ARBA" id="ARBA00022475"/>
    </source>
</evidence>
<feature type="transmembrane region" description="Helical" evidence="7">
    <location>
        <begin position="31"/>
        <end position="52"/>
    </location>
</feature>
<protein>
    <recommendedName>
        <fullName evidence="9">Permease</fullName>
    </recommendedName>
</protein>
<feature type="transmembrane region" description="Helical" evidence="7">
    <location>
        <begin position="100"/>
        <end position="120"/>
    </location>
</feature>
<comment type="subcellular location">
    <subcellularLocation>
        <location evidence="1">Cell membrane</location>
        <topology evidence="1">Multi-pass membrane protein</topology>
    </subcellularLocation>
</comment>
<evidence type="ECO:0008006" key="9">
    <source>
        <dbReference type="Google" id="ProtNLM"/>
    </source>
</evidence>
<evidence type="ECO:0000256" key="2">
    <source>
        <dbReference type="ARBA" id="ARBA00006386"/>
    </source>
</evidence>
<accession>A0A644WXI8</accession>
<evidence type="ECO:0000256" key="7">
    <source>
        <dbReference type="SAM" id="Phobius"/>
    </source>
</evidence>
<feature type="transmembrane region" description="Helical" evidence="7">
    <location>
        <begin position="64"/>
        <end position="88"/>
    </location>
</feature>
<keyword evidence="6 7" id="KW-0472">Membrane</keyword>
<dbReference type="Pfam" id="PF03773">
    <property type="entry name" value="ArsP_1"/>
    <property type="match status" value="1"/>
</dbReference>
<keyword evidence="5 7" id="KW-1133">Transmembrane helix</keyword>
<proteinExistence type="inferred from homology"/>
<dbReference type="InterPro" id="IPR005524">
    <property type="entry name" value="DUF318"/>
</dbReference>
<keyword evidence="3" id="KW-1003">Cell membrane</keyword>